<protein>
    <submittedName>
        <fullName evidence="2">Uncharacterized protein</fullName>
    </submittedName>
</protein>
<proteinExistence type="predicted"/>
<dbReference type="WBParaSite" id="PgR036_g032_t01">
    <property type="protein sequence ID" value="PgR036_g032_t01"/>
    <property type="gene ID" value="PgR036_g032"/>
</dbReference>
<evidence type="ECO:0000313" key="2">
    <source>
        <dbReference type="WBParaSite" id="PgR036_g032_t01"/>
    </source>
</evidence>
<keyword evidence="1" id="KW-1185">Reference proteome</keyword>
<name>A0A915BE93_PARUN</name>
<sequence length="83" mass="9128">MRLASRSNLHSKDNGCPLAGHRRIFFVASRARKVDALCVGVADVAVSAAFERSTRSLLYGSILSLNSRELAKNAEHNLSLHFF</sequence>
<accession>A0A915BE93</accession>
<organism evidence="1 2">
    <name type="scientific">Parascaris univalens</name>
    <name type="common">Nematode worm</name>
    <dbReference type="NCBI Taxonomy" id="6257"/>
    <lineage>
        <taxon>Eukaryota</taxon>
        <taxon>Metazoa</taxon>
        <taxon>Ecdysozoa</taxon>
        <taxon>Nematoda</taxon>
        <taxon>Chromadorea</taxon>
        <taxon>Rhabditida</taxon>
        <taxon>Spirurina</taxon>
        <taxon>Ascaridomorpha</taxon>
        <taxon>Ascaridoidea</taxon>
        <taxon>Ascarididae</taxon>
        <taxon>Parascaris</taxon>
    </lineage>
</organism>
<dbReference type="Proteomes" id="UP000887569">
    <property type="component" value="Unplaced"/>
</dbReference>
<evidence type="ECO:0000313" key="1">
    <source>
        <dbReference type="Proteomes" id="UP000887569"/>
    </source>
</evidence>
<dbReference type="AlphaFoldDB" id="A0A915BE93"/>
<reference evidence="2" key="1">
    <citation type="submission" date="2022-11" db="UniProtKB">
        <authorList>
            <consortium name="WormBaseParasite"/>
        </authorList>
    </citation>
    <scope>IDENTIFICATION</scope>
</reference>